<dbReference type="InterPro" id="IPR050696">
    <property type="entry name" value="FtsA/MreB"/>
</dbReference>
<evidence type="ECO:0000256" key="1">
    <source>
        <dbReference type="SAM" id="MobiDB-lite"/>
    </source>
</evidence>
<evidence type="ECO:0000313" key="4">
    <source>
        <dbReference type="Proteomes" id="UP000318081"/>
    </source>
</evidence>
<dbReference type="RefSeq" id="WP_145208757.1">
    <property type="nucleotide sequence ID" value="NZ_CP036432.1"/>
</dbReference>
<keyword evidence="2" id="KW-0812">Transmembrane</keyword>
<sequence length="543" mass="59311">MPKRIALDYDDRELRIVVANCNGSKVQVTDAQVIPIPENGSVSEKLRAYITSEGLQKTETLVTIGRGKAELRELQLPPVPDDELPDMVRFQAIRSFASASERAIVDFLVTRRTNDNNTLIAAAVSPGDMDRVRELCKTSDLLPKRIALRPLSAASLYLRGQKTPPICVLIDLLNDDAEIVIARDGKVIFVRTVRLPSEARHRSGAIASELHRTMVACGETSTPGRIVVWGTESVHAGDIAAIKSTISCEDVQAVNPFDLVSLQIDRSALPEHIGRLAPLVGLLASDETAPETLIDFLNPRKKPEEEPDRVRRILMIAGPIAAVFLAGFFIYRQFAQWDRKIANATNEVNLLLPSAKAAEESIERTETIDQFLDGDVNWLDEIRRLAEKAPPSDKMIVRNISGTASIRGGGGTLRIVGAVTEPSVIDELEEALRDPNHGVVGKGSQEQKGQDTYAWTFTESVMISGETIRNTRYQRMAERIAEAESQAADEPSTATEAPAAEQSPSEAAPSEAQDSEDQEAEQQPSTPEQPSNENATDTAEVQA</sequence>
<dbReference type="PANTHER" id="PTHR32432:SF3">
    <property type="entry name" value="ETHANOLAMINE UTILIZATION PROTEIN EUTJ"/>
    <property type="match status" value="1"/>
</dbReference>
<dbReference type="Proteomes" id="UP000318081">
    <property type="component" value="Chromosome"/>
</dbReference>
<keyword evidence="4" id="KW-1185">Reference proteome</keyword>
<feature type="region of interest" description="Disordered" evidence="1">
    <location>
        <begin position="481"/>
        <end position="543"/>
    </location>
</feature>
<organism evidence="3 4">
    <name type="scientific">Stieleria magnilauensis</name>
    <dbReference type="NCBI Taxonomy" id="2527963"/>
    <lineage>
        <taxon>Bacteria</taxon>
        <taxon>Pseudomonadati</taxon>
        <taxon>Planctomycetota</taxon>
        <taxon>Planctomycetia</taxon>
        <taxon>Pirellulales</taxon>
        <taxon>Pirellulaceae</taxon>
        <taxon>Stieleria</taxon>
    </lineage>
</organism>
<dbReference type="Gene3D" id="3.30.1490.300">
    <property type="match status" value="1"/>
</dbReference>
<protein>
    <recommendedName>
        <fullName evidence="5">Competence protein A</fullName>
    </recommendedName>
</protein>
<feature type="transmembrane region" description="Helical" evidence="2">
    <location>
        <begin position="313"/>
        <end position="331"/>
    </location>
</feature>
<keyword evidence="2" id="KW-0472">Membrane</keyword>
<evidence type="ECO:0000313" key="3">
    <source>
        <dbReference type="EMBL" id="QDV82730.1"/>
    </source>
</evidence>
<dbReference type="EMBL" id="CP036432">
    <property type="protein sequence ID" value="QDV82730.1"/>
    <property type="molecule type" value="Genomic_DNA"/>
</dbReference>
<evidence type="ECO:0000256" key="2">
    <source>
        <dbReference type="SAM" id="Phobius"/>
    </source>
</evidence>
<reference evidence="3 4" key="1">
    <citation type="submission" date="2019-02" db="EMBL/GenBank/DDBJ databases">
        <title>Deep-cultivation of Planctomycetes and their phenomic and genomic characterization uncovers novel biology.</title>
        <authorList>
            <person name="Wiegand S."/>
            <person name="Jogler M."/>
            <person name="Boedeker C."/>
            <person name="Pinto D."/>
            <person name="Vollmers J."/>
            <person name="Rivas-Marin E."/>
            <person name="Kohn T."/>
            <person name="Peeters S.H."/>
            <person name="Heuer A."/>
            <person name="Rast P."/>
            <person name="Oberbeckmann S."/>
            <person name="Bunk B."/>
            <person name="Jeske O."/>
            <person name="Meyerdierks A."/>
            <person name="Storesund J.E."/>
            <person name="Kallscheuer N."/>
            <person name="Luecker S."/>
            <person name="Lage O.M."/>
            <person name="Pohl T."/>
            <person name="Merkel B.J."/>
            <person name="Hornburger P."/>
            <person name="Mueller R.-W."/>
            <person name="Bruemmer F."/>
            <person name="Labrenz M."/>
            <person name="Spormann A.M."/>
            <person name="Op den Camp H."/>
            <person name="Overmann J."/>
            <person name="Amann R."/>
            <person name="Jetten M.S.M."/>
            <person name="Mascher T."/>
            <person name="Medema M.H."/>
            <person name="Devos D.P."/>
            <person name="Kaster A.-K."/>
            <person name="Ovreas L."/>
            <person name="Rohde M."/>
            <person name="Galperin M.Y."/>
            <person name="Jogler C."/>
        </authorList>
    </citation>
    <scope>NUCLEOTIDE SEQUENCE [LARGE SCALE GENOMIC DNA]</scope>
    <source>
        <strain evidence="3 4">TBK1r</strain>
    </source>
</reference>
<dbReference type="PANTHER" id="PTHR32432">
    <property type="entry name" value="CELL DIVISION PROTEIN FTSA-RELATED"/>
    <property type="match status" value="1"/>
</dbReference>
<keyword evidence="2" id="KW-1133">Transmembrane helix</keyword>
<proteinExistence type="predicted"/>
<gene>
    <name evidence="3" type="ORF">TBK1r_16620</name>
</gene>
<evidence type="ECO:0008006" key="5">
    <source>
        <dbReference type="Google" id="ProtNLM"/>
    </source>
</evidence>
<name>A0ABX5XMX4_9BACT</name>
<accession>A0ABX5XMX4</accession>
<dbReference type="Gene3D" id="3.30.420.40">
    <property type="match status" value="2"/>
</dbReference>
<feature type="compositionally biased region" description="Polar residues" evidence="1">
    <location>
        <begin position="524"/>
        <end position="543"/>
    </location>
</feature>
<feature type="compositionally biased region" description="Low complexity" evidence="1">
    <location>
        <begin position="488"/>
        <end position="512"/>
    </location>
</feature>